<dbReference type="GO" id="GO:0003678">
    <property type="term" value="F:DNA helicase activity"/>
    <property type="evidence" value="ECO:0007669"/>
    <property type="project" value="UniProtKB-ARBA"/>
</dbReference>
<dbReference type="EMBL" id="BANJ01000015">
    <property type="protein sequence ID" value="GAN99056.1"/>
    <property type="molecule type" value="Genomic_DNA"/>
</dbReference>
<evidence type="ECO:0000256" key="2">
    <source>
        <dbReference type="ARBA" id="ARBA00022840"/>
    </source>
</evidence>
<dbReference type="Pfam" id="PF13538">
    <property type="entry name" value="UvrD_C_2"/>
    <property type="match status" value="1"/>
</dbReference>
<gene>
    <name evidence="4" type="ORF">Gxy13693_015_033</name>
</gene>
<dbReference type="CDD" id="cd17933">
    <property type="entry name" value="DEXSc_RecD-like"/>
    <property type="match status" value="1"/>
</dbReference>
<evidence type="ECO:0000256" key="1">
    <source>
        <dbReference type="ARBA" id="ARBA00022741"/>
    </source>
</evidence>
<reference evidence="4 5" key="1">
    <citation type="submission" date="2012-11" db="EMBL/GenBank/DDBJ databases">
        <title>Whole genome sequence of Gluconacetobacter xylinus NBRC 13693.</title>
        <authorList>
            <person name="Azuma Y."/>
            <person name="Higashiura N."/>
            <person name="Hirakawa H."/>
            <person name="Matsushita K."/>
        </authorList>
    </citation>
    <scope>NUCLEOTIDE SEQUENCE [LARGE SCALE GENOMIC DNA]</scope>
    <source>
        <strain evidence="4 5">NBRC 13693</strain>
    </source>
</reference>
<keyword evidence="4" id="KW-0347">Helicase</keyword>
<keyword evidence="1" id="KW-0547">Nucleotide-binding</keyword>
<proteinExistence type="predicted"/>
<feature type="domain" description="AAA+ ATPase" evidence="3">
    <location>
        <begin position="23"/>
        <end position="319"/>
    </location>
</feature>
<keyword evidence="2" id="KW-0067">ATP-binding</keyword>
<keyword evidence="4" id="KW-0378">Hydrolase</keyword>
<dbReference type="SUPFAM" id="SSF52540">
    <property type="entry name" value="P-loop containing nucleoside triphosphate hydrolases"/>
    <property type="match status" value="1"/>
</dbReference>
<dbReference type="Proteomes" id="UP000032683">
    <property type="component" value="Unassembled WGS sequence"/>
</dbReference>
<dbReference type="Gene3D" id="3.40.50.300">
    <property type="entry name" value="P-loop containing nucleotide triphosphate hydrolases"/>
    <property type="match status" value="3"/>
</dbReference>
<dbReference type="CDD" id="cd18809">
    <property type="entry name" value="SF1_C_RecD"/>
    <property type="match status" value="1"/>
</dbReference>
<dbReference type="Pfam" id="PF13604">
    <property type="entry name" value="AAA_30"/>
    <property type="match status" value="1"/>
</dbReference>
<evidence type="ECO:0000313" key="4">
    <source>
        <dbReference type="EMBL" id="GAN99056.1"/>
    </source>
</evidence>
<dbReference type="InterPro" id="IPR027785">
    <property type="entry name" value="UvrD-like_helicase_C"/>
</dbReference>
<dbReference type="InterPro" id="IPR050534">
    <property type="entry name" value="Coronavir_polyprotein_1ab"/>
</dbReference>
<accession>A0A0D6Q8D3</accession>
<sequence length="444" mass="48814">MARLELTTCQERALAEILTARETCATHLLTGYAGTGKTTLMQRVARALRKQGAEVVFTAATHKATAVLKARVGSLAPCRTIHNVLSLQPGTQDGGREVLQRADRPEPITADVIIIDECSMVGSELMRWVRELVPDRFVLFVGDPAQLPPVGEAISPSFAIRSASHLETVVRQAAGNPLVAAATAIRESQGGPLDWSWCRANHHDGAGLFVPRTPDAWMQRAFTSDEFRADSDAFRYLCWTNARVDAVNRMVRRWVHGGETPTPFVAGERVIARTPVMDVEGRRVVVATNEEAEVIDIRPAILRHAFPATSKVAGWTTELPVYDVVLRTLTGEEVPVPILRPGADMAAIERRLRREAAEERARWQHRFVFRRGIGRLQAVYAMTVHTAQGSTFGRVFVDIGDITRRATTNVLETQQLLYVAATRPSTAMILTGLPAHRNTARGGA</sequence>
<dbReference type="AlphaFoldDB" id="A0A0D6Q8D3"/>
<evidence type="ECO:0000313" key="5">
    <source>
        <dbReference type="Proteomes" id="UP000032683"/>
    </source>
</evidence>
<dbReference type="SMART" id="SM00382">
    <property type="entry name" value="AAA"/>
    <property type="match status" value="1"/>
</dbReference>
<protein>
    <submittedName>
        <fullName evidence="4">Bacteriophage-type DNA helicase</fullName>
    </submittedName>
</protein>
<dbReference type="InterPro" id="IPR027417">
    <property type="entry name" value="P-loop_NTPase"/>
</dbReference>
<dbReference type="InterPro" id="IPR003593">
    <property type="entry name" value="AAA+_ATPase"/>
</dbReference>
<dbReference type="PANTHER" id="PTHR43788:SF6">
    <property type="entry name" value="DNA HELICASE B"/>
    <property type="match status" value="1"/>
</dbReference>
<comment type="caution">
    <text evidence="4">The sequence shown here is derived from an EMBL/GenBank/DDBJ whole genome shotgun (WGS) entry which is preliminary data.</text>
</comment>
<dbReference type="PANTHER" id="PTHR43788">
    <property type="entry name" value="DNA2/NAM7 HELICASE FAMILY MEMBER"/>
    <property type="match status" value="1"/>
</dbReference>
<name>A0A0D6Q8D3_KOMXY</name>
<organism evidence="4 5">
    <name type="scientific">Komagataeibacter xylinus NBRC 13693</name>
    <dbReference type="NCBI Taxonomy" id="1234668"/>
    <lineage>
        <taxon>Bacteria</taxon>
        <taxon>Pseudomonadati</taxon>
        <taxon>Pseudomonadota</taxon>
        <taxon>Alphaproteobacteria</taxon>
        <taxon>Acetobacterales</taxon>
        <taxon>Acetobacteraceae</taxon>
        <taxon>Komagataeibacter</taxon>
    </lineage>
</organism>
<dbReference type="RefSeq" id="WP_048855799.1">
    <property type="nucleotide sequence ID" value="NZ_BANJ01000015.1"/>
</dbReference>
<dbReference type="GO" id="GO:0005524">
    <property type="term" value="F:ATP binding"/>
    <property type="evidence" value="ECO:0007669"/>
    <property type="project" value="UniProtKB-KW"/>
</dbReference>
<evidence type="ECO:0000259" key="3">
    <source>
        <dbReference type="SMART" id="SM00382"/>
    </source>
</evidence>